<dbReference type="InterPro" id="IPR005346">
    <property type="entry name" value="RnfH"/>
</dbReference>
<comment type="caution">
    <text evidence="3">The sequence shown here is derived from an EMBL/GenBank/DDBJ whole genome shotgun (WGS) entry which is preliminary data.</text>
</comment>
<gene>
    <name evidence="3" type="ORF">KB893_002170</name>
</gene>
<dbReference type="SUPFAM" id="SSF54285">
    <property type="entry name" value="MoaD/ThiS"/>
    <property type="match status" value="1"/>
</dbReference>
<evidence type="ECO:0000256" key="1">
    <source>
        <dbReference type="ARBA" id="ARBA00010645"/>
    </source>
</evidence>
<dbReference type="AlphaFoldDB" id="A0AAP2FWJ2"/>
<dbReference type="Proteomes" id="UP000675747">
    <property type="component" value="Unassembled WGS sequence"/>
</dbReference>
<organism evidence="3 4">
    <name type="scientific">Coralloluteibacterium stylophorae</name>
    <dbReference type="NCBI Taxonomy" id="1776034"/>
    <lineage>
        <taxon>Bacteria</taxon>
        <taxon>Pseudomonadati</taxon>
        <taxon>Pseudomonadota</taxon>
        <taxon>Gammaproteobacteria</taxon>
        <taxon>Lysobacterales</taxon>
        <taxon>Lysobacteraceae</taxon>
        <taxon>Coralloluteibacterium</taxon>
    </lineage>
</organism>
<accession>A0AAP2FWJ2</accession>
<name>A0AAP2FWJ2_9GAMM</name>
<dbReference type="Pfam" id="PF03658">
    <property type="entry name" value="Ub-RnfH"/>
    <property type="match status" value="1"/>
</dbReference>
<evidence type="ECO:0000256" key="2">
    <source>
        <dbReference type="HAMAP-Rule" id="MF_00460"/>
    </source>
</evidence>
<dbReference type="EMBL" id="JAGQFT020000001">
    <property type="protein sequence ID" value="MBS7455939.1"/>
    <property type="molecule type" value="Genomic_DNA"/>
</dbReference>
<proteinExistence type="inferred from homology"/>
<dbReference type="Gene3D" id="3.10.20.280">
    <property type="entry name" value="RnfH-like"/>
    <property type="match status" value="1"/>
</dbReference>
<comment type="similarity">
    <text evidence="1 2">Belongs to the UPF0125 (RnfH) family.</text>
</comment>
<sequence length="103" mass="11024">MPASPEARLTVEVVFAWDGRSWAQHVELEAGADVDAALGAAREVRAAIAAHAPQLLQDDAALAVHGRSAGRAQRLREGDRVEIVGPLKVDPKEARRRRAAADD</sequence>
<dbReference type="HAMAP" id="MF_00460">
    <property type="entry name" value="UPF0125_RnfH"/>
    <property type="match status" value="1"/>
</dbReference>
<dbReference type="InterPro" id="IPR016155">
    <property type="entry name" value="Mopterin_synth/thiamin_S_b"/>
</dbReference>
<reference evidence="3 4" key="1">
    <citation type="journal article" date="2021" name="Microbiol. Resour. Announc.">
        <title>Draft Genome Sequence of Coralloluteibacterium stylophorae LMG 29479T.</title>
        <authorList>
            <person name="Karlyshev A.V."/>
            <person name="Kudryashova E.B."/>
            <person name="Ariskina E.V."/>
            <person name="Conroy A.P."/>
            <person name="Abidueva E.Y."/>
        </authorList>
    </citation>
    <scope>NUCLEOTIDE SEQUENCE [LARGE SCALE GENOMIC DNA]</scope>
    <source>
        <strain evidence="3 4">LMG 29479</strain>
    </source>
</reference>
<keyword evidence="4" id="KW-1185">Reference proteome</keyword>
<protein>
    <recommendedName>
        <fullName evidence="2">UPF0125 protein KB893_002170</fullName>
    </recommendedName>
</protein>
<dbReference type="RefSeq" id="WP_213173371.1">
    <property type="nucleotide sequence ID" value="NZ_JAGQFT020000001.1"/>
</dbReference>
<evidence type="ECO:0000313" key="4">
    <source>
        <dbReference type="Proteomes" id="UP000675747"/>
    </source>
</evidence>
<dbReference type="PANTHER" id="PTHR37483:SF1">
    <property type="entry name" value="UPF0125 PROTEIN RATB"/>
    <property type="match status" value="1"/>
</dbReference>
<dbReference type="InterPro" id="IPR037021">
    <property type="entry name" value="RnfH_sf"/>
</dbReference>
<evidence type="ECO:0000313" key="3">
    <source>
        <dbReference type="EMBL" id="MBS7455939.1"/>
    </source>
</evidence>
<dbReference type="PANTHER" id="PTHR37483">
    <property type="entry name" value="UPF0125 PROTEIN RATB"/>
    <property type="match status" value="1"/>
</dbReference>